<dbReference type="Proteomes" id="UP001227317">
    <property type="component" value="Unassembled WGS sequence"/>
</dbReference>
<dbReference type="EMBL" id="JAUJFI010000163">
    <property type="protein sequence ID" value="MDQ2105708.1"/>
    <property type="molecule type" value="Genomic_DNA"/>
</dbReference>
<name>A0ABU0WN88_9PROT</name>
<protein>
    <submittedName>
        <fullName evidence="1">NAD/NADP transhydrogenase alpha subunit-like protein</fullName>
    </submittedName>
</protein>
<evidence type="ECO:0000313" key="2">
    <source>
        <dbReference type="Proteomes" id="UP001227317"/>
    </source>
</evidence>
<dbReference type="RefSeq" id="WP_306710479.1">
    <property type="nucleotide sequence ID" value="NZ_JAUJFI010000163.1"/>
</dbReference>
<organism evidence="1 2">
    <name type="scientific">Azospirillum isscasi</name>
    <dbReference type="NCBI Taxonomy" id="3053926"/>
    <lineage>
        <taxon>Bacteria</taxon>
        <taxon>Pseudomonadati</taxon>
        <taxon>Pseudomonadota</taxon>
        <taxon>Alphaproteobacteria</taxon>
        <taxon>Rhodospirillales</taxon>
        <taxon>Azospirillaceae</taxon>
        <taxon>Azospirillum</taxon>
    </lineage>
</organism>
<reference evidence="1 2" key="1">
    <citation type="submission" date="2023-06" db="EMBL/GenBank/DDBJ databases">
        <title>Azospirillum isscasensis sp.nov, a bacterium isolated from rhizosphere soil of rice.</title>
        <authorList>
            <person name="Wang H."/>
        </authorList>
    </citation>
    <scope>NUCLEOTIDE SEQUENCE [LARGE SCALE GENOMIC DNA]</scope>
    <source>
        <strain evidence="1 2">C340-1</strain>
    </source>
</reference>
<sequence>MSAKEMRMRNFRIYGDAMGAPSDILDVSDSRHVIVLAAGVGKTVTVPAEAMAVLFNATGPFWVQYGGAAALPVADDGGGSAPELAPAARRVQAGETIGLIAPFACTVSLSFYGVRP</sequence>
<accession>A0ABU0WN88</accession>
<evidence type="ECO:0000313" key="1">
    <source>
        <dbReference type="EMBL" id="MDQ2105708.1"/>
    </source>
</evidence>
<proteinExistence type="predicted"/>
<keyword evidence="2" id="KW-1185">Reference proteome</keyword>
<gene>
    <name evidence="1" type="ORF">QSG27_23635</name>
</gene>
<comment type="caution">
    <text evidence="1">The sequence shown here is derived from an EMBL/GenBank/DDBJ whole genome shotgun (WGS) entry which is preliminary data.</text>
</comment>